<dbReference type="InterPro" id="IPR043128">
    <property type="entry name" value="Rev_trsase/Diguanyl_cyclase"/>
</dbReference>
<feature type="compositionally biased region" description="Polar residues" evidence="1">
    <location>
        <begin position="448"/>
        <end position="473"/>
    </location>
</feature>
<evidence type="ECO:0000259" key="2">
    <source>
        <dbReference type="PROSITE" id="PS50878"/>
    </source>
</evidence>
<evidence type="ECO:0000313" key="4">
    <source>
        <dbReference type="Proteomes" id="UP000683360"/>
    </source>
</evidence>
<feature type="domain" description="Reverse transcriptase" evidence="2">
    <location>
        <begin position="548"/>
        <end position="670"/>
    </location>
</feature>
<dbReference type="PANTHER" id="PTHR33050:SF7">
    <property type="entry name" value="RIBONUCLEASE H"/>
    <property type="match status" value="1"/>
</dbReference>
<gene>
    <name evidence="3" type="ORF">MEDL_26699</name>
</gene>
<accession>A0A8S3RVG5</accession>
<feature type="compositionally biased region" description="Polar residues" evidence="1">
    <location>
        <begin position="146"/>
        <end position="169"/>
    </location>
</feature>
<evidence type="ECO:0000256" key="1">
    <source>
        <dbReference type="SAM" id="MobiDB-lite"/>
    </source>
</evidence>
<dbReference type="Pfam" id="PF00078">
    <property type="entry name" value="RVT_1"/>
    <property type="match status" value="1"/>
</dbReference>
<dbReference type="InterPro" id="IPR000477">
    <property type="entry name" value="RT_dom"/>
</dbReference>
<protein>
    <recommendedName>
        <fullName evidence="2">Reverse transcriptase domain-containing protein</fullName>
    </recommendedName>
</protein>
<feature type="compositionally biased region" description="Basic and acidic residues" evidence="1">
    <location>
        <begin position="170"/>
        <end position="179"/>
    </location>
</feature>
<feature type="region of interest" description="Disordered" evidence="1">
    <location>
        <begin position="401"/>
        <end position="473"/>
    </location>
</feature>
<dbReference type="AlphaFoldDB" id="A0A8S3RVG5"/>
<sequence length="670" mass="73444">MNRGILVQRDIPDKEELCNSASLLKMLYGFISKSRSKPTWLQLKHCILRNFGGLPEEVIKPVDIFARNLAEVVNRNEEKLLLDFGESFKAEFSTLSSRMTLLENRVSSHQPSPAKSVECDEREDDELSVSPGSHERAFLTDEDVESSSSPKVSKTAPEPSSKSAQQPPTKETEDPPSLKDLRDKVYTLMRDEAHIPFLSPSKPKKPSSTFEASCGISQDTVTSHNSFPESGHMTFALQFINEGIANSASEKVANNNISGFGMSSFSDQVKYKDFDIFDSSLGRLVPSCDKSMSSLLGKKASRCASQVLGTAEHFLAATGHLLNSEDSVVPAEVRSFLLQLDKALGSSQLLLMGSIAYCTLSKRAEFLENISIAEPLKDSLLKSPLSDKMFGLPLQRVQEELSKNPPPVKVSVQVTNGKRSVNATSSSNSTSASGGPPSSAKKRKNNYGKPQNKPNNSGKSSASPGENLQQVPQKSIPVGGRLSFFLNQWKKITSDCYVLSIIRGGLTLQFKNPPPLSAVPISLSHTQDPVKCQLLSVEVDTMLQKAAIEEVSILTLSPGFYSRLFLVPKKTGGMRPVIDLSILNKFLIVPHFKMETNRSIRASILPGMWTTSLDLSDAYFHIPISKTYRKYLRRLEQQSFPVQGSPFGLSTAPLAFTKIMQGSKKPGSST</sequence>
<dbReference type="InterPro" id="IPR043502">
    <property type="entry name" value="DNA/RNA_pol_sf"/>
</dbReference>
<feature type="region of interest" description="Disordered" evidence="1">
    <location>
        <begin position="104"/>
        <end position="179"/>
    </location>
</feature>
<dbReference type="InterPro" id="IPR052055">
    <property type="entry name" value="Hepadnavirus_pol/RT"/>
</dbReference>
<dbReference type="PROSITE" id="PS50878">
    <property type="entry name" value="RT_POL"/>
    <property type="match status" value="1"/>
</dbReference>
<feature type="compositionally biased region" description="Polar residues" evidence="1">
    <location>
        <begin position="104"/>
        <end position="113"/>
    </location>
</feature>
<dbReference type="Gene3D" id="3.10.10.10">
    <property type="entry name" value="HIV Type 1 Reverse Transcriptase, subunit A, domain 1"/>
    <property type="match status" value="1"/>
</dbReference>
<dbReference type="SUPFAM" id="SSF56672">
    <property type="entry name" value="DNA/RNA polymerases"/>
    <property type="match status" value="1"/>
</dbReference>
<dbReference type="EMBL" id="CAJPWZ010001312">
    <property type="protein sequence ID" value="CAG2212748.1"/>
    <property type="molecule type" value="Genomic_DNA"/>
</dbReference>
<dbReference type="OrthoDB" id="6161926at2759"/>
<evidence type="ECO:0000313" key="3">
    <source>
        <dbReference type="EMBL" id="CAG2212748.1"/>
    </source>
</evidence>
<organism evidence="3 4">
    <name type="scientific">Mytilus edulis</name>
    <name type="common">Blue mussel</name>
    <dbReference type="NCBI Taxonomy" id="6550"/>
    <lineage>
        <taxon>Eukaryota</taxon>
        <taxon>Metazoa</taxon>
        <taxon>Spiralia</taxon>
        <taxon>Lophotrochozoa</taxon>
        <taxon>Mollusca</taxon>
        <taxon>Bivalvia</taxon>
        <taxon>Autobranchia</taxon>
        <taxon>Pteriomorphia</taxon>
        <taxon>Mytilida</taxon>
        <taxon>Mytiloidea</taxon>
        <taxon>Mytilidae</taxon>
        <taxon>Mytilinae</taxon>
        <taxon>Mytilus</taxon>
    </lineage>
</organism>
<comment type="caution">
    <text evidence="3">The sequence shown here is derived from an EMBL/GenBank/DDBJ whole genome shotgun (WGS) entry which is preliminary data.</text>
</comment>
<dbReference type="Gene3D" id="3.30.70.270">
    <property type="match status" value="1"/>
</dbReference>
<keyword evidence="4" id="KW-1185">Reference proteome</keyword>
<dbReference type="Proteomes" id="UP000683360">
    <property type="component" value="Unassembled WGS sequence"/>
</dbReference>
<proteinExistence type="predicted"/>
<feature type="compositionally biased region" description="Low complexity" evidence="1">
    <location>
        <begin position="422"/>
        <end position="439"/>
    </location>
</feature>
<dbReference type="PANTHER" id="PTHR33050">
    <property type="entry name" value="REVERSE TRANSCRIPTASE DOMAIN-CONTAINING PROTEIN"/>
    <property type="match status" value="1"/>
</dbReference>
<feature type="compositionally biased region" description="Polar residues" evidence="1">
    <location>
        <begin position="412"/>
        <end position="421"/>
    </location>
</feature>
<reference evidence="3" key="1">
    <citation type="submission" date="2021-03" db="EMBL/GenBank/DDBJ databases">
        <authorList>
            <person name="Bekaert M."/>
        </authorList>
    </citation>
    <scope>NUCLEOTIDE SEQUENCE</scope>
</reference>
<name>A0A8S3RVG5_MYTED</name>